<dbReference type="EMBL" id="CM000844">
    <property type="protein sequence ID" value="KRH30363.1"/>
    <property type="molecule type" value="Genomic_DNA"/>
</dbReference>
<evidence type="ECO:0000313" key="2">
    <source>
        <dbReference type="EnsemblPlants" id="KRH30363"/>
    </source>
</evidence>
<dbReference type="PANTHER" id="PTHR34676">
    <property type="entry name" value="DUF4219 DOMAIN-CONTAINING PROTEIN-RELATED"/>
    <property type="match status" value="1"/>
</dbReference>
<reference evidence="2" key="2">
    <citation type="submission" date="2018-02" db="UniProtKB">
        <authorList>
            <consortium name="EnsemblPlants"/>
        </authorList>
    </citation>
    <scope>IDENTIFICATION</scope>
    <source>
        <strain evidence="2">Williams 82</strain>
    </source>
</reference>
<dbReference type="OMA" id="FESTHIN"/>
<sequence>MEEGFAVNKSLMFKGANYDNWKERMIAFFESTHINMWDVVEKEEYSKVHNFKSAKQMCMKEGEDIQTMFGHFQTILNKLRSLGRHYDHNDKILRSLSRKWRLQVTTLRTIKNLNSMTLEDLVGILKVYEKKLAQDEGTKKGKSLALTVQRPNHNYVSKETSSKALAINDASEEESNDDDFDEEDNELSLTTRKIWKIRTSGLTNRQKDTFTRKRKFQSSVMNVLSSMAATIC</sequence>
<protein>
    <recommendedName>
        <fullName evidence="4">DUF4219 domain-containing protein</fullName>
    </recommendedName>
</protein>
<name>A0A0R0HT58_SOYBN</name>
<evidence type="ECO:0000313" key="3">
    <source>
        <dbReference type="Proteomes" id="UP000008827"/>
    </source>
</evidence>
<organism evidence="1">
    <name type="scientific">Glycine max</name>
    <name type="common">Soybean</name>
    <name type="synonym">Glycine hispida</name>
    <dbReference type="NCBI Taxonomy" id="3847"/>
    <lineage>
        <taxon>Eukaryota</taxon>
        <taxon>Viridiplantae</taxon>
        <taxon>Streptophyta</taxon>
        <taxon>Embryophyta</taxon>
        <taxon>Tracheophyta</taxon>
        <taxon>Spermatophyta</taxon>
        <taxon>Magnoliopsida</taxon>
        <taxon>eudicotyledons</taxon>
        <taxon>Gunneridae</taxon>
        <taxon>Pentapetalae</taxon>
        <taxon>rosids</taxon>
        <taxon>fabids</taxon>
        <taxon>Fabales</taxon>
        <taxon>Fabaceae</taxon>
        <taxon>Papilionoideae</taxon>
        <taxon>50 kb inversion clade</taxon>
        <taxon>NPAAA clade</taxon>
        <taxon>indigoferoid/millettioid clade</taxon>
        <taxon>Phaseoleae</taxon>
        <taxon>Glycine</taxon>
        <taxon>Glycine subgen. Soja</taxon>
    </lineage>
</organism>
<gene>
    <name evidence="1" type="ORF">GLYMA_11G179500</name>
</gene>
<dbReference type="AlphaFoldDB" id="A0A0R0HT58"/>
<reference evidence="1" key="3">
    <citation type="submission" date="2018-07" db="EMBL/GenBank/DDBJ databases">
        <title>WGS assembly of Glycine max.</title>
        <authorList>
            <person name="Schmutz J."/>
            <person name="Cannon S."/>
            <person name="Schlueter J."/>
            <person name="Ma J."/>
            <person name="Mitros T."/>
            <person name="Nelson W."/>
            <person name="Hyten D."/>
            <person name="Song Q."/>
            <person name="Thelen J."/>
            <person name="Cheng J."/>
            <person name="Xu D."/>
            <person name="Hellsten U."/>
            <person name="May G."/>
            <person name="Yu Y."/>
            <person name="Sakurai T."/>
            <person name="Umezawa T."/>
            <person name="Bhattacharyya M."/>
            <person name="Sandhu D."/>
            <person name="Valliyodan B."/>
            <person name="Lindquist E."/>
            <person name="Peto M."/>
            <person name="Grant D."/>
            <person name="Shu S."/>
            <person name="Goodstein D."/>
            <person name="Barry K."/>
            <person name="Futrell-Griggs M."/>
            <person name="Abernathy B."/>
            <person name="Du J."/>
            <person name="Tian Z."/>
            <person name="Zhu L."/>
            <person name="Gill N."/>
            <person name="Joshi T."/>
            <person name="Libault M."/>
            <person name="Sethuraman A."/>
            <person name="Zhang X."/>
            <person name="Shinozaki K."/>
            <person name="Nguyen H."/>
            <person name="Wing R."/>
            <person name="Cregan P."/>
            <person name="Specht J."/>
            <person name="Grimwood J."/>
            <person name="Rokhsar D."/>
            <person name="Stacey G."/>
            <person name="Shoemaker R."/>
            <person name="Jackson S."/>
        </authorList>
    </citation>
    <scope>NUCLEOTIDE SEQUENCE</scope>
    <source>
        <tissue evidence="1">Callus</tissue>
    </source>
</reference>
<dbReference type="PANTHER" id="PTHR34676:SF27">
    <property type="entry name" value="ASPARTYL-TRNA SYNTHETASE"/>
    <property type="match status" value="1"/>
</dbReference>
<dbReference type="Gramene" id="KRH30363">
    <property type="protein sequence ID" value="KRH30363"/>
    <property type="gene ID" value="GLYMA_11G179500"/>
</dbReference>
<accession>A0A0R0HT58</accession>
<evidence type="ECO:0000313" key="1">
    <source>
        <dbReference type="EMBL" id="KRH30363.1"/>
    </source>
</evidence>
<dbReference type="Proteomes" id="UP000008827">
    <property type="component" value="Chromosome 11"/>
</dbReference>
<reference evidence="1 2" key="1">
    <citation type="journal article" date="2010" name="Nature">
        <title>Genome sequence of the palaeopolyploid soybean.</title>
        <authorList>
            <person name="Schmutz J."/>
            <person name="Cannon S.B."/>
            <person name="Schlueter J."/>
            <person name="Ma J."/>
            <person name="Mitros T."/>
            <person name="Nelson W."/>
            <person name="Hyten D.L."/>
            <person name="Song Q."/>
            <person name="Thelen J.J."/>
            <person name="Cheng J."/>
            <person name="Xu D."/>
            <person name="Hellsten U."/>
            <person name="May G.D."/>
            <person name="Yu Y."/>
            <person name="Sakurai T."/>
            <person name="Umezawa T."/>
            <person name="Bhattacharyya M.K."/>
            <person name="Sandhu D."/>
            <person name="Valliyodan B."/>
            <person name="Lindquist E."/>
            <person name="Peto M."/>
            <person name="Grant D."/>
            <person name="Shu S."/>
            <person name="Goodstein D."/>
            <person name="Barry K."/>
            <person name="Futrell-Griggs M."/>
            <person name="Abernathy B."/>
            <person name="Du J."/>
            <person name="Tian Z."/>
            <person name="Zhu L."/>
            <person name="Gill N."/>
            <person name="Joshi T."/>
            <person name="Libault M."/>
            <person name="Sethuraman A."/>
            <person name="Zhang X.-C."/>
            <person name="Shinozaki K."/>
            <person name="Nguyen H.T."/>
            <person name="Wing R.A."/>
            <person name="Cregan P."/>
            <person name="Specht J."/>
            <person name="Grimwood J."/>
            <person name="Rokhsar D."/>
            <person name="Stacey G."/>
            <person name="Shoemaker R.C."/>
            <person name="Jackson S.A."/>
        </authorList>
    </citation>
    <scope>NUCLEOTIDE SEQUENCE</scope>
    <source>
        <strain evidence="2">cv. Williams 82</strain>
        <tissue evidence="1">Callus</tissue>
    </source>
</reference>
<dbReference type="EnsemblPlants" id="KRH30363">
    <property type="protein sequence ID" value="KRH30363"/>
    <property type="gene ID" value="GLYMA_11G179500"/>
</dbReference>
<keyword evidence="3" id="KW-1185">Reference proteome</keyword>
<evidence type="ECO:0008006" key="4">
    <source>
        <dbReference type="Google" id="ProtNLM"/>
    </source>
</evidence>
<dbReference type="InParanoid" id="A0A0R0HT58"/>
<dbReference type="Pfam" id="PF14223">
    <property type="entry name" value="Retrotran_gag_2"/>
    <property type="match status" value="1"/>
</dbReference>
<proteinExistence type="predicted"/>